<dbReference type="Proteomes" id="UP000199467">
    <property type="component" value="Unassembled WGS sequence"/>
</dbReference>
<evidence type="ECO:0000313" key="2">
    <source>
        <dbReference type="Proteomes" id="UP000199467"/>
    </source>
</evidence>
<sequence length="56" mass="6445">MAQQLYRVVEASWDASGRVETDIGCSWKPERAAKEEARQLKLKAPTRLFSVQKKPR</sequence>
<evidence type="ECO:0000313" key="1">
    <source>
        <dbReference type="EMBL" id="SDC84207.1"/>
    </source>
</evidence>
<organism evidence="1 2">
    <name type="scientific">Ectopseudomonas chengduensis</name>
    <dbReference type="NCBI Taxonomy" id="489632"/>
    <lineage>
        <taxon>Bacteria</taxon>
        <taxon>Pseudomonadati</taxon>
        <taxon>Pseudomonadota</taxon>
        <taxon>Gammaproteobacteria</taxon>
        <taxon>Pseudomonadales</taxon>
        <taxon>Pseudomonadaceae</taxon>
        <taxon>Ectopseudomonas</taxon>
    </lineage>
</organism>
<gene>
    <name evidence="1" type="ORF">SAMN05216576_107117</name>
</gene>
<proteinExistence type="predicted"/>
<dbReference type="RefSeq" id="WP_017362280.1">
    <property type="nucleotide sequence ID" value="NZ_FMZQ01000007.1"/>
</dbReference>
<name>A0A1G6PXT6_9GAMM</name>
<keyword evidence="2" id="KW-1185">Reference proteome</keyword>
<dbReference type="EMBL" id="FMZQ01000007">
    <property type="protein sequence ID" value="SDC84207.1"/>
    <property type="molecule type" value="Genomic_DNA"/>
</dbReference>
<accession>A0A1G6PXT6</accession>
<protein>
    <submittedName>
        <fullName evidence="1">Uncharacterized protein</fullName>
    </submittedName>
</protein>
<dbReference type="GeneID" id="57609303"/>
<reference evidence="2" key="1">
    <citation type="submission" date="2016-10" db="EMBL/GenBank/DDBJ databases">
        <authorList>
            <person name="Varghese N."/>
            <person name="Submissions S."/>
        </authorList>
    </citation>
    <scope>NUCLEOTIDE SEQUENCE [LARGE SCALE GENOMIC DNA]</scope>
    <source>
        <strain evidence="2">DSM 26382</strain>
    </source>
</reference>
<dbReference type="AlphaFoldDB" id="A0A1G6PXT6"/>